<dbReference type="PROSITE" id="PS50893">
    <property type="entry name" value="ABC_TRANSPORTER_2"/>
    <property type="match status" value="1"/>
</dbReference>
<dbReference type="PANTHER" id="PTHR46743">
    <property type="entry name" value="TEICHOIC ACIDS EXPORT ATP-BINDING PROTEIN TAGH"/>
    <property type="match status" value="1"/>
</dbReference>
<dbReference type="InterPro" id="IPR017871">
    <property type="entry name" value="ABC_transporter-like_CS"/>
</dbReference>
<evidence type="ECO:0000256" key="4">
    <source>
        <dbReference type="ARBA" id="ARBA00022840"/>
    </source>
</evidence>
<evidence type="ECO:0000256" key="1">
    <source>
        <dbReference type="ARBA" id="ARBA00005417"/>
    </source>
</evidence>
<keyword evidence="7" id="KW-1185">Reference proteome</keyword>
<evidence type="ECO:0000313" key="6">
    <source>
        <dbReference type="EMBL" id="KAA9005093.1"/>
    </source>
</evidence>
<dbReference type="InterPro" id="IPR050683">
    <property type="entry name" value="Bact_Polysacc_Export_ATP-bd"/>
</dbReference>
<evidence type="ECO:0000259" key="5">
    <source>
        <dbReference type="PROSITE" id="PS50893"/>
    </source>
</evidence>
<dbReference type="GO" id="GO:0016887">
    <property type="term" value="F:ATP hydrolysis activity"/>
    <property type="evidence" value="ECO:0007669"/>
    <property type="project" value="InterPro"/>
</dbReference>
<dbReference type="EMBL" id="VYQE01000008">
    <property type="protein sequence ID" value="KAA9005093.1"/>
    <property type="molecule type" value="Genomic_DNA"/>
</dbReference>
<dbReference type="PANTHER" id="PTHR46743:SF2">
    <property type="entry name" value="TEICHOIC ACIDS EXPORT ATP-BINDING PROTEIN TAGH"/>
    <property type="match status" value="1"/>
</dbReference>
<keyword evidence="4 6" id="KW-0067">ATP-binding</keyword>
<protein>
    <submittedName>
        <fullName evidence="6">ABC transporter ATP-binding protein</fullName>
    </submittedName>
</protein>
<dbReference type="SMART" id="SM00382">
    <property type="entry name" value="AAA"/>
    <property type="match status" value="1"/>
</dbReference>
<gene>
    <name evidence="6" type="ORF">F3S47_18875</name>
</gene>
<dbReference type="Pfam" id="PF00005">
    <property type="entry name" value="ABC_tran"/>
    <property type="match status" value="1"/>
</dbReference>
<organism evidence="6 7">
    <name type="scientific">Histidinibacterium aquaticum</name>
    <dbReference type="NCBI Taxonomy" id="2613962"/>
    <lineage>
        <taxon>Bacteria</taxon>
        <taxon>Pseudomonadati</taxon>
        <taxon>Pseudomonadota</taxon>
        <taxon>Alphaproteobacteria</taxon>
        <taxon>Rhodobacterales</taxon>
        <taxon>Paracoccaceae</taxon>
        <taxon>Histidinibacterium</taxon>
    </lineage>
</organism>
<dbReference type="Gene3D" id="3.40.50.300">
    <property type="entry name" value="P-loop containing nucleotide triphosphate hydrolases"/>
    <property type="match status" value="1"/>
</dbReference>
<keyword evidence="3" id="KW-0547">Nucleotide-binding</keyword>
<comment type="similarity">
    <text evidence="1">Belongs to the ABC transporter superfamily.</text>
</comment>
<dbReference type="RefSeq" id="WP_150446874.1">
    <property type="nucleotide sequence ID" value="NZ_VYQE01000008.1"/>
</dbReference>
<sequence length="217" mass="23938">MIRFENLSKSFWLKGRRKVVIDNLNLTLPTGTSLALLGRNGAGKSTLLSIIAGTLAPDTGRIITDGAISWPVGFGGAIHGELTGAQNCRFVARIYGVETEELMQFVRHFAELGPHFHMPVRTYSSGMKSRLSFGLSMGIKFDTYLIDEATAVGDARFNKKSRAVFHSRVKNASAIMVSHSMSQVRQFCDTGVVLNKGRLEYYPDLEEAIARHEKLVS</sequence>
<evidence type="ECO:0000313" key="7">
    <source>
        <dbReference type="Proteomes" id="UP000326554"/>
    </source>
</evidence>
<dbReference type="Proteomes" id="UP000326554">
    <property type="component" value="Unassembled WGS sequence"/>
</dbReference>
<dbReference type="InterPro" id="IPR015860">
    <property type="entry name" value="ABC_transpr_TagH-like"/>
</dbReference>
<dbReference type="CDD" id="cd03220">
    <property type="entry name" value="ABC_KpsT_Wzt"/>
    <property type="match status" value="1"/>
</dbReference>
<comment type="caution">
    <text evidence="6">The sequence shown here is derived from an EMBL/GenBank/DDBJ whole genome shotgun (WGS) entry which is preliminary data.</text>
</comment>
<keyword evidence="2" id="KW-0813">Transport</keyword>
<feature type="domain" description="ABC transporter" evidence="5">
    <location>
        <begin position="2"/>
        <end position="216"/>
    </location>
</feature>
<dbReference type="SUPFAM" id="SSF52540">
    <property type="entry name" value="P-loop containing nucleoside triphosphate hydrolases"/>
    <property type="match status" value="1"/>
</dbReference>
<dbReference type="AlphaFoldDB" id="A0A5J5GB08"/>
<proteinExistence type="inferred from homology"/>
<dbReference type="GO" id="GO:0005524">
    <property type="term" value="F:ATP binding"/>
    <property type="evidence" value="ECO:0007669"/>
    <property type="project" value="UniProtKB-KW"/>
</dbReference>
<reference evidence="6 7" key="1">
    <citation type="submission" date="2019-09" db="EMBL/GenBank/DDBJ databases">
        <authorList>
            <person name="Park J.-S."/>
            <person name="Choi H.-J."/>
        </authorList>
    </citation>
    <scope>NUCLEOTIDE SEQUENCE [LARGE SCALE GENOMIC DNA]</scope>
    <source>
        <strain evidence="6 7">176SS1-4</strain>
    </source>
</reference>
<evidence type="ECO:0000256" key="2">
    <source>
        <dbReference type="ARBA" id="ARBA00022448"/>
    </source>
</evidence>
<dbReference type="InterPro" id="IPR003593">
    <property type="entry name" value="AAA+_ATPase"/>
</dbReference>
<dbReference type="PROSITE" id="PS00211">
    <property type="entry name" value="ABC_TRANSPORTER_1"/>
    <property type="match status" value="1"/>
</dbReference>
<dbReference type="GO" id="GO:0016020">
    <property type="term" value="C:membrane"/>
    <property type="evidence" value="ECO:0007669"/>
    <property type="project" value="InterPro"/>
</dbReference>
<dbReference type="InterPro" id="IPR027417">
    <property type="entry name" value="P-loop_NTPase"/>
</dbReference>
<dbReference type="GO" id="GO:0140359">
    <property type="term" value="F:ABC-type transporter activity"/>
    <property type="evidence" value="ECO:0007669"/>
    <property type="project" value="InterPro"/>
</dbReference>
<evidence type="ECO:0000256" key="3">
    <source>
        <dbReference type="ARBA" id="ARBA00022741"/>
    </source>
</evidence>
<name>A0A5J5GB08_9RHOB</name>
<accession>A0A5J5GB08</accession>
<dbReference type="InterPro" id="IPR003439">
    <property type="entry name" value="ABC_transporter-like_ATP-bd"/>
</dbReference>